<comment type="pathway">
    <text evidence="11 12">Cell wall biogenesis; peptidoglycan biosynthesis.</text>
</comment>
<evidence type="ECO:0000313" key="17">
    <source>
        <dbReference type="Proteomes" id="UP000242219"/>
    </source>
</evidence>
<dbReference type="InterPro" id="IPR000713">
    <property type="entry name" value="Mur_ligase_N"/>
</dbReference>
<evidence type="ECO:0000256" key="8">
    <source>
        <dbReference type="ARBA" id="ARBA00022984"/>
    </source>
</evidence>
<feature type="short sequence motif" description="Meso-diaminopimelate recognition motif" evidence="11">
    <location>
        <begin position="395"/>
        <end position="398"/>
    </location>
</feature>
<proteinExistence type="inferred from homology"/>
<dbReference type="Proteomes" id="UP000242219">
    <property type="component" value="Unassembled WGS sequence"/>
</dbReference>
<dbReference type="GO" id="GO:0000287">
    <property type="term" value="F:magnesium ion binding"/>
    <property type="evidence" value="ECO:0007669"/>
    <property type="project" value="UniProtKB-UniRule"/>
</dbReference>
<dbReference type="NCBIfam" id="TIGR01085">
    <property type="entry name" value="murE"/>
    <property type="match status" value="1"/>
</dbReference>
<dbReference type="GO" id="GO:0008360">
    <property type="term" value="P:regulation of cell shape"/>
    <property type="evidence" value="ECO:0007669"/>
    <property type="project" value="UniProtKB-KW"/>
</dbReference>
<keyword evidence="3 11" id="KW-0436">Ligase</keyword>
<dbReference type="Gene3D" id="3.90.190.20">
    <property type="entry name" value="Mur ligase, C-terminal domain"/>
    <property type="match status" value="1"/>
</dbReference>
<feature type="binding site" evidence="11">
    <location>
        <begin position="395"/>
        <end position="398"/>
    </location>
    <ligand>
        <name>meso-2,6-diaminopimelate</name>
        <dbReference type="ChEBI" id="CHEBI:57791"/>
    </ligand>
</feature>
<reference evidence="16 17" key="1">
    <citation type="journal article" date="2016" name="Genome Announc.">
        <title>Draft Genome Sequence of the Anaerobic Ammonium-Oxidizing Bacterium 'Candidatus Brocadia sp. 40'.</title>
        <authorList>
            <person name="Ali M."/>
            <person name="Haroon M.F."/>
            <person name="Narita Y."/>
            <person name="Zhang L."/>
            <person name="Rangel Shaw D."/>
            <person name="Okabe S."/>
            <person name="Saikaly P.E."/>
        </authorList>
    </citation>
    <scope>NUCLEOTIDE SEQUENCE [LARGE SCALE GENOMIC DNA]</scope>
    <source>
        <strain evidence="16 17">40</strain>
    </source>
</reference>
<keyword evidence="2 11" id="KW-0963">Cytoplasm</keyword>
<evidence type="ECO:0000256" key="4">
    <source>
        <dbReference type="ARBA" id="ARBA00022618"/>
    </source>
</evidence>
<keyword evidence="7 11" id="KW-0133">Cell shape</keyword>
<dbReference type="Pfam" id="PF08245">
    <property type="entry name" value="Mur_ligase_M"/>
    <property type="match status" value="1"/>
</dbReference>
<dbReference type="PANTHER" id="PTHR23135">
    <property type="entry name" value="MUR LIGASE FAMILY MEMBER"/>
    <property type="match status" value="1"/>
</dbReference>
<dbReference type="EMBL" id="MJUW02000108">
    <property type="protein sequence ID" value="OQD45070.1"/>
    <property type="molecule type" value="Genomic_DNA"/>
</dbReference>
<feature type="domain" description="Mur ligase C-terminal" evidence="14">
    <location>
        <begin position="322"/>
        <end position="448"/>
    </location>
</feature>
<evidence type="ECO:0000256" key="12">
    <source>
        <dbReference type="RuleBase" id="RU004135"/>
    </source>
</evidence>
<dbReference type="InterPro" id="IPR013221">
    <property type="entry name" value="Mur_ligase_cen"/>
</dbReference>
<evidence type="ECO:0000259" key="15">
    <source>
        <dbReference type="Pfam" id="PF08245"/>
    </source>
</evidence>
<dbReference type="NCBIfam" id="NF001126">
    <property type="entry name" value="PRK00139.1-4"/>
    <property type="match status" value="1"/>
</dbReference>
<keyword evidence="11" id="KW-0460">Magnesium</keyword>
<evidence type="ECO:0000259" key="14">
    <source>
        <dbReference type="Pfam" id="PF02875"/>
    </source>
</evidence>
<dbReference type="Gene3D" id="3.40.1390.10">
    <property type="entry name" value="MurE/MurF, N-terminal domain"/>
    <property type="match status" value="1"/>
</dbReference>
<feature type="domain" description="Mur ligase central" evidence="15">
    <location>
        <begin position="99"/>
        <end position="298"/>
    </location>
</feature>
<evidence type="ECO:0000259" key="13">
    <source>
        <dbReference type="Pfam" id="PF01225"/>
    </source>
</evidence>
<evidence type="ECO:0000313" key="16">
    <source>
        <dbReference type="EMBL" id="OQD45070.1"/>
    </source>
</evidence>
<accession>A0A1V6LY67</accession>
<dbReference type="SUPFAM" id="SSF53623">
    <property type="entry name" value="MurD-like peptide ligases, catalytic domain"/>
    <property type="match status" value="1"/>
</dbReference>
<gene>
    <name evidence="11" type="primary">murE</name>
    <name evidence="16" type="ORF">BIY37_10560</name>
</gene>
<comment type="similarity">
    <text evidence="1 11">Belongs to the MurCDEF family. MurE subfamily.</text>
</comment>
<feature type="binding site" evidence="11">
    <location>
        <begin position="143"/>
        <end position="144"/>
    </location>
    <ligand>
        <name>UDP-N-acetyl-alpha-D-muramoyl-L-alanyl-D-glutamate</name>
        <dbReference type="ChEBI" id="CHEBI:83900"/>
    </ligand>
</feature>
<dbReference type="GO" id="GO:0008765">
    <property type="term" value="F:UDP-N-acetylmuramoylalanyl-D-glutamate-2,6-diaminopimelate ligase activity"/>
    <property type="evidence" value="ECO:0007669"/>
    <property type="project" value="UniProtKB-UniRule"/>
</dbReference>
<comment type="cofactor">
    <cofactor evidence="11">
        <name>Mg(2+)</name>
        <dbReference type="ChEBI" id="CHEBI:18420"/>
    </cofactor>
</comment>
<dbReference type="InterPro" id="IPR005761">
    <property type="entry name" value="UDP-N-AcMur-Glu-dNH2Pim_ligase"/>
</dbReference>
<dbReference type="InterPro" id="IPR036565">
    <property type="entry name" value="Mur-like_cat_sf"/>
</dbReference>
<comment type="subcellular location">
    <subcellularLocation>
        <location evidence="11 12">Cytoplasm</location>
    </subcellularLocation>
</comment>
<evidence type="ECO:0000256" key="1">
    <source>
        <dbReference type="ARBA" id="ARBA00005898"/>
    </source>
</evidence>
<comment type="caution">
    <text evidence="16">The sequence shown here is derived from an EMBL/GenBank/DDBJ whole genome shotgun (WGS) entry which is preliminary data.</text>
</comment>
<comment type="caution">
    <text evidence="11">Lacks conserved residue(s) required for the propagation of feature annotation.</text>
</comment>
<dbReference type="NCBIfam" id="NF001124">
    <property type="entry name" value="PRK00139.1-2"/>
    <property type="match status" value="1"/>
</dbReference>
<dbReference type="GO" id="GO:0005524">
    <property type="term" value="F:ATP binding"/>
    <property type="evidence" value="ECO:0007669"/>
    <property type="project" value="UniProtKB-UniRule"/>
</dbReference>
<dbReference type="GO" id="GO:0009252">
    <property type="term" value="P:peptidoglycan biosynthetic process"/>
    <property type="evidence" value="ECO:0007669"/>
    <property type="project" value="UniProtKB-UniRule"/>
</dbReference>
<evidence type="ECO:0000256" key="10">
    <source>
        <dbReference type="ARBA" id="ARBA00023316"/>
    </source>
</evidence>
<keyword evidence="9 11" id="KW-0131">Cell cycle</keyword>
<dbReference type="InterPro" id="IPR018109">
    <property type="entry name" value="Folylpolyglutamate_synth_CS"/>
</dbReference>
<dbReference type="AlphaFoldDB" id="A0A1V6LY67"/>
<keyword evidence="10 11" id="KW-0961">Cell wall biogenesis/degradation</keyword>
<dbReference type="PANTHER" id="PTHR23135:SF4">
    <property type="entry name" value="UDP-N-ACETYLMURAMOYL-L-ALANYL-D-GLUTAMATE--2,6-DIAMINOPIMELATE LIGASE MURE HOMOLOG, CHLOROPLASTIC"/>
    <property type="match status" value="1"/>
</dbReference>
<dbReference type="GO" id="GO:0051301">
    <property type="term" value="P:cell division"/>
    <property type="evidence" value="ECO:0007669"/>
    <property type="project" value="UniProtKB-KW"/>
</dbReference>
<dbReference type="InterPro" id="IPR036615">
    <property type="entry name" value="Mur_ligase_C_dom_sf"/>
</dbReference>
<evidence type="ECO:0000256" key="2">
    <source>
        <dbReference type="ARBA" id="ARBA00022490"/>
    </source>
</evidence>
<feature type="binding site" evidence="11">
    <location>
        <position position="450"/>
    </location>
    <ligand>
        <name>meso-2,6-diaminopimelate</name>
        <dbReference type="ChEBI" id="CHEBI:57791"/>
    </ligand>
</feature>
<dbReference type="GO" id="GO:0071555">
    <property type="term" value="P:cell wall organization"/>
    <property type="evidence" value="ECO:0007669"/>
    <property type="project" value="UniProtKB-KW"/>
</dbReference>
<dbReference type="GO" id="GO:0005737">
    <property type="term" value="C:cytoplasm"/>
    <property type="evidence" value="ECO:0007669"/>
    <property type="project" value="UniProtKB-SubCell"/>
</dbReference>
<evidence type="ECO:0000256" key="6">
    <source>
        <dbReference type="ARBA" id="ARBA00022840"/>
    </source>
</evidence>
<sequence length="478" mass="52953">MKECQSCNFVEKEVYGITHDSRKVKKGYVFVAVQGHKIDGHEFVANAIENGAIALVVEKKIEDATEIPQIIVPNTRFALAVMSSRFYGEPSSRMTVIGITGTNGKTTTSYLTKSIINASGNETGLIGTIQYQMGSRAIPARETTPESAELHGYFAEMLESGIKYAVIEVSSHALSQFRIEGVCFRSAIFTNLSVEHLDYHTNIQNYRNEKLKLVKRLGPDAFAILNADDNASKHFAECTKSQIVWYGIKKKNAEVTAEILQTSVNATRILLNSPWGKVPIHLNLIGKHNVYNAVAAAANGLALGFNIDTVKTGIESLQTVPGRLEKIDCGQDYPVYVDFAHTHQALQVVLRTLRDVAKGRIILVFGCGGDRDRKKRPKMGHIAEKYSDLFWITSDNPRSEDPSHIICEIQRGVKKASCFRVQADRKTAIEEAISEAKNGDVVIIAGKGHEQNQIAKGVTMSFDDREVVRQILQRRMVS</sequence>
<feature type="binding site" evidence="11">
    <location>
        <position position="170"/>
    </location>
    <ligand>
        <name>UDP-N-acetyl-alpha-D-muramoyl-L-alanyl-D-glutamate</name>
        <dbReference type="ChEBI" id="CHEBI:83900"/>
    </ligand>
</feature>
<keyword evidence="6 11" id="KW-0067">ATP-binding</keyword>
<feature type="binding site" evidence="11">
    <location>
        <begin position="101"/>
        <end position="107"/>
    </location>
    <ligand>
        <name>ATP</name>
        <dbReference type="ChEBI" id="CHEBI:30616"/>
    </ligand>
</feature>
<feature type="binding site" evidence="11">
    <location>
        <position position="176"/>
    </location>
    <ligand>
        <name>UDP-N-acetyl-alpha-D-muramoyl-L-alanyl-D-glutamate</name>
        <dbReference type="ChEBI" id="CHEBI:83900"/>
    </ligand>
</feature>
<keyword evidence="17" id="KW-1185">Reference proteome</keyword>
<dbReference type="InterPro" id="IPR004101">
    <property type="entry name" value="Mur_ligase_C"/>
</dbReference>
<keyword evidence="8 11" id="KW-0573">Peptidoglycan synthesis</keyword>
<keyword evidence="5 11" id="KW-0547">Nucleotide-binding</keyword>
<dbReference type="EC" id="6.3.2.13" evidence="11"/>
<evidence type="ECO:0000256" key="9">
    <source>
        <dbReference type="ARBA" id="ARBA00023306"/>
    </source>
</evidence>
<protein>
    <recommendedName>
        <fullName evidence="11">UDP-N-acetylmuramoyl-L-alanyl-D-glutamate--2,6-diaminopimelate ligase</fullName>
        <ecNumber evidence="11">6.3.2.13</ecNumber>
    </recommendedName>
    <alternativeName>
        <fullName evidence="11">Meso-A2pm-adding enzyme</fullName>
    </alternativeName>
    <alternativeName>
        <fullName evidence="11">Meso-diaminopimelate-adding enzyme</fullName>
    </alternativeName>
    <alternativeName>
        <fullName evidence="11">UDP-MurNAc-L-Ala-D-Glu:meso-diaminopimelate ligase</fullName>
    </alternativeName>
    <alternativeName>
        <fullName evidence="11">UDP-MurNAc-tripeptide synthetase</fullName>
    </alternativeName>
    <alternativeName>
        <fullName evidence="11">UDP-N-acetylmuramyl-tripeptide synthetase</fullName>
    </alternativeName>
</protein>
<dbReference type="InterPro" id="IPR035911">
    <property type="entry name" value="MurE/MurF_N"/>
</dbReference>
<evidence type="ECO:0000256" key="3">
    <source>
        <dbReference type="ARBA" id="ARBA00022598"/>
    </source>
</evidence>
<evidence type="ECO:0000256" key="11">
    <source>
        <dbReference type="HAMAP-Rule" id="MF_00208"/>
    </source>
</evidence>
<feature type="domain" description="Mur ligase N-terminal catalytic" evidence="13">
    <location>
        <begin position="13"/>
        <end position="87"/>
    </location>
</feature>
<organism evidence="16 17">
    <name type="scientific">Candidatus Brocadia sapporoensis</name>
    <dbReference type="NCBI Taxonomy" id="392547"/>
    <lineage>
        <taxon>Bacteria</taxon>
        <taxon>Pseudomonadati</taxon>
        <taxon>Planctomycetota</taxon>
        <taxon>Candidatus Brocadiia</taxon>
        <taxon>Candidatus Brocadiales</taxon>
        <taxon>Candidatus Brocadiaceae</taxon>
        <taxon>Candidatus Brocadia</taxon>
    </lineage>
</organism>
<name>A0A1V6LY67_9BACT</name>
<comment type="catalytic activity">
    <reaction evidence="11">
        <text>UDP-N-acetyl-alpha-D-muramoyl-L-alanyl-D-glutamate + meso-2,6-diaminopimelate + ATP = UDP-N-acetyl-alpha-D-muramoyl-L-alanyl-gamma-D-glutamyl-meso-2,6-diaminopimelate + ADP + phosphate + H(+)</text>
        <dbReference type="Rhea" id="RHEA:23676"/>
        <dbReference type="ChEBI" id="CHEBI:15378"/>
        <dbReference type="ChEBI" id="CHEBI:30616"/>
        <dbReference type="ChEBI" id="CHEBI:43474"/>
        <dbReference type="ChEBI" id="CHEBI:57791"/>
        <dbReference type="ChEBI" id="CHEBI:83900"/>
        <dbReference type="ChEBI" id="CHEBI:83905"/>
        <dbReference type="ChEBI" id="CHEBI:456216"/>
        <dbReference type="EC" id="6.3.2.13"/>
    </reaction>
</comment>
<dbReference type="HAMAP" id="MF_00208">
    <property type="entry name" value="MurE"/>
    <property type="match status" value="1"/>
</dbReference>
<dbReference type="GO" id="GO:0004326">
    <property type="term" value="F:tetrahydrofolylpolyglutamate synthase activity"/>
    <property type="evidence" value="ECO:0007669"/>
    <property type="project" value="InterPro"/>
</dbReference>
<evidence type="ECO:0000256" key="7">
    <source>
        <dbReference type="ARBA" id="ARBA00022960"/>
    </source>
</evidence>
<dbReference type="PROSITE" id="PS01011">
    <property type="entry name" value="FOLYLPOLYGLU_SYNT_1"/>
    <property type="match status" value="1"/>
</dbReference>
<comment type="function">
    <text evidence="11">Catalyzes the addition of meso-diaminopimelic acid to the nucleotide precursor UDP-N-acetylmuramoyl-L-alanyl-D-glutamate (UMAG) in the biosynthesis of bacterial cell-wall peptidoglycan.</text>
</comment>
<dbReference type="Gene3D" id="3.40.1190.10">
    <property type="entry name" value="Mur-like, catalytic domain"/>
    <property type="match status" value="1"/>
</dbReference>
<feature type="binding site" evidence="11">
    <location>
        <position position="21"/>
    </location>
    <ligand>
        <name>UDP-N-acetyl-alpha-D-muramoyl-L-alanyl-D-glutamate</name>
        <dbReference type="ChEBI" id="CHEBI:83900"/>
    </ligand>
</feature>
<comment type="PTM">
    <text evidence="11">Carboxylation is probably crucial for Mg(2+) binding and, consequently, for the gamma-phosphate positioning of ATP.</text>
</comment>
<feature type="modified residue" description="N6-carboxylysine" evidence="11">
    <location>
        <position position="210"/>
    </location>
</feature>
<dbReference type="UniPathway" id="UPA00219"/>
<feature type="binding site" evidence="11">
    <location>
        <position position="446"/>
    </location>
    <ligand>
        <name>meso-2,6-diaminopimelate</name>
        <dbReference type="ChEBI" id="CHEBI:57791"/>
    </ligand>
</feature>
<evidence type="ECO:0000256" key="5">
    <source>
        <dbReference type="ARBA" id="ARBA00022741"/>
    </source>
</evidence>
<keyword evidence="4 11" id="KW-0132">Cell division</keyword>
<dbReference type="Pfam" id="PF02875">
    <property type="entry name" value="Mur_ligase_C"/>
    <property type="match status" value="1"/>
</dbReference>
<feature type="binding site" evidence="11">
    <location>
        <position position="178"/>
    </location>
    <ligand>
        <name>UDP-N-acetyl-alpha-D-muramoyl-L-alanyl-D-glutamate</name>
        <dbReference type="ChEBI" id="CHEBI:83900"/>
    </ligand>
</feature>
<dbReference type="SUPFAM" id="SSF63418">
    <property type="entry name" value="MurE/MurF N-terminal domain"/>
    <property type="match status" value="1"/>
</dbReference>
<dbReference type="Pfam" id="PF01225">
    <property type="entry name" value="Mur_ligase"/>
    <property type="match status" value="1"/>
</dbReference>
<feature type="binding site" evidence="11">
    <location>
        <position position="371"/>
    </location>
    <ligand>
        <name>meso-2,6-diaminopimelate</name>
        <dbReference type="ChEBI" id="CHEBI:57791"/>
    </ligand>
</feature>
<dbReference type="SUPFAM" id="SSF53244">
    <property type="entry name" value="MurD-like peptide ligases, peptide-binding domain"/>
    <property type="match status" value="1"/>
</dbReference>